<dbReference type="Proteomes" id="UP000253314">
    <property type="component" value="Unassembled WGS sequence"/>
</dbReference>
<evidence type="ECO:0008006" key="4">
    <source>
        <dbReference type="Google" id="ProtNLM"/>
    </source>
</evidence>
<accession>A0A366XTM7</accession>
<dbReference type="Gene3D" id="1.10.150.400">
    <property type="match status" value="1"/>
</dbReference>
<keyword evidence="3" id="KW-1185">Reference proteome</keyword>
<dbReference type="Gene3D" id="3.40.50.1000">
    <property type="entry name" value="HAD superfamily/HAD-like"/>
    <property type="match status" value="1"/>
</dbReference>
<dbReference type="InterPro" id="IPR023214">
    <property type="entry name" value="HAD_sf"/>
</dbReference>
<proteinExistence type="predicted"/>
<dbReference type="OrthoDB" id="25198at2"/>
<evidence type="ECO:0000313" key="2">
    <source>
        <dbReference type="EMBL" id="RBW68898.1"/>
    </source>
</evidence>
<feature type="compositionally biased region" description="Low complexity" evidence="1">
    <location>
        <begin position="1128"/>
        <end position="1166"/>
    </location>
</feature>
<comment type="caution">
    <text evidence="2">The sequence shown here is derived from an EMBL/GenBank/DDBJ whole genome shotgun (WGS) entry which is preliminary data.</text>
</comment>
<organism evidence="2 3">
    <name type="scientific">Bacillus taeanensis</name>
    <dbReference type="NCBI Taxonomy" id="273032"/>
    <lineage>
        <taxon>Bacteria</taxon>
        <taxon>Bacillati</taxon>
        <taxon>Bacillota</taxon>
        <taxon>Bacilli</taxon>
        <taxon>Bacillales</taxon>
        <taxon>Bacillaceae</taxon>
        <taxon>Bacillus</taxon>
    </lineage>
</organism>
<dbReference type="RefSeq" id="WP_113806752.1">
    <property type="nucleotide sequence ID" value="NZ_QOCW01000015.1"/>
</dbReference>
<dbReference type="AlphaFoldDB" id="A0A366XTM7"/>
<sequence length="1270" mass="143701">MGKFSFKNVLFMSNFTIDMGDPNFRTGAYTKYLDPLANTLSKVNNLDVKFLLSKHTFESVKREAKPTKINNNNSFIVDYGRDTDIFGFGDAFIRKSYNDNFTSEERAYINGYFKSLFKGWEPDLIICWEFPTTIFRAMFPNALVIDLMPGLFMRPPYPRTISLDPVGLYKDSVFGEGDLSTVKATPGELEAYYSIHNKFEAFYEENAVKELILSKLKGSERFKKFILVPLQISQYFGFYENCSYDSQFDFLIDVLKNTPEDTGVIATQYVSGFVQEKAINDKNIDFLTSNFPNFLYSKEFEKVDNISQFIVPWADATCSISSTIGLQAKFYNRKLISPSRSHLAHLADQTNLKTQQYSEENNNDHIMALMLSRQTFLESRLLGEPDYLASIFTEMAANKAKGKSGIDLLPNKNVVKSVKENPLHYSTASSNRAAVRQLNRLGHKGFHQDTDYLERLVKQIKEASVVSFDVFDTLLCRAVFKPEDVFAIMQKELSEGKHSIEVPNYITQTFAQLRAGVERQLRRERDAELAVKAEGTVEEITIHEVYSLMIERFGGKLSDVQKLIDLEQKIEWSVLKARPVGKFLFNEAIKAGKPVIIISDFIHEEAFVARALSNAGITEYTTLYVSSKIGKKKHSGDLFGHVAEELNVDTSTVLHIGDNPIGDLERAGAAGWNSVRISSARERALEILKERKLSPNIVNNSFFLRTALSMFAEEFYQIKTFKDVNEVIDPNKDRGFLENGVEFGFLALGPLLYSFSEWIIEQAKEKNCDAILFFARDCYLPSKIVKKILEARGEAEKFDVHYIATSRRGLMGLNLQSPEDFFKIRIDDYARKNPFSMLLENRFGLDPYAISDHILTRWSVEDIDIPVGKLTPAAIYGIVYEHVSENWAEVRKPFDEKRRAYKKYLQQQGIDLGKKTLGVDFGYKGSTHRMINSIFEQELQPAFFMTYSDDFGHDPIENAESYYLKNINPAYKSDIMLSHNLIIETLVNEATGSLIEVVEDKSSEIRVIKEELGSAEHLAKVNAIHRGVLQFADSWLRIFKDNPDLTSIEANSAEYLLDTVLRKPSKREAEVLKGMLFDNAFAGHNKRYILTPNEGAPDSESIWKEGHKALYSANAKAPVKKPSPKPTAPVKAASVQQQPAKNPAPKPAVQKQPAKSPKPKTAAPVKNNSKKPQIPEVSLKNNNIIVNGTSYPKDIHSLRVLHRNTFVESIALLAKLSPSKEVIADYANMVKDHPKKYVAAKLLKDYGGISNANISKKDKLKSYLSLLGKK</sequence>
<dbReference type="InterPro" id="IPR036412">
    <property type="entry name" value="HAD-like_sf"/>
</dbReference>
<dbReference type="SUPFAM" id="SSF56784">
    <property type="entry name" value="HAD-like"/>
    <property type="match status" value="1"/>
</dbReference>
<feature type="region of interest" description="Disordered" evidence="1">
    <location>
        <begin position="1114"/>
        <end position="1176"/>
    </location>
</feature>
<reference evidence="2 3" key="1">
    <citation type="submission" date="2018-07" db="EMBL/GenBank/DDBJ databases">
        <title>Lottiidibacillus patelloidae gen. nov., sp. nov., isolated from the intestinal tract of a marine limpet and the reclassification of B. taeanensis BH030017T, B. algicola KMM 3737T and B. hwajinpoensis SW-72T as genus Lottiidibacillus.</title>
        <authorList>
            <person name="Liu R."/>
            <person name="Huang Z."/>
        </authorList>
    </citation>
    <scope>NUCLEOTIDE SEQUENCE [LARGE SCALE GENOMIC DNA]</scope>
    <source>
        <strain evidence="2 3">BH030017</strain>
    </source>
</reference>
<name>A0A366XTM7_9BACI</name>
<evidence type="ECO:0000256" key="1">
    <source>
        <dbReference type="SAM" id="MobiDB-lite"/>
    </source>
</evidence>
<evidence type="ECO:0000313" key="3">
    <source>
        <dbReference type="Proteomes" id="UP000253314"/>
    </source>
</evidence>
<gene>
    <name evidence="2" type="ORF">DS031_14270</name>
</gene>
<protein>
    <recommendedName>
        <fullName evidence="4">HAD family hydrolase</fullName>
    </recommendedName>
</protein>
<dbReference type="EMBL" id="QOCW01000015">
    <property type="protein sequence ID" value="RBW68898.1"/>
    <property type="molecule type" value="Genomic_DNA"/>
</dbReference>